<dbReference type="GO" id="GO:0016301">
    <property type="term" value="F:kinase activity"/>
    <property type="evidence" value="ECO:0007669"/>
    <property type="project" value="UniProtKB-KW"/>
</dbReference>
<protein>
    <submittedName>
        <fullName evidence="4">SNF1-related protein kinase regulatory subunit beta-2 like</fullName>
    </submittedName>
</protein>
<dbReference type="InterPro" id="IPR014756">
    <property type="entry name" value="Ig_E-set"/>
</dbReference>
<evidence type="ECO:0000313" key="5">
    <source>
        <dbReference type="Proteomes" id="UP000241394"/>
    </source>
</evidence>
<dbReference type="STRING" id="1590841.A0A2R6QWF6"/>
<dbReference type="Gene3D" id="2.60.40.10">
    <property type="entry name" value="Immunoglobulins"/>
    <property type="match status" value="1"/>
</dbReference>
<keyword evidence="5" id="KW-1185">Reference proteome</keyword>
<dbReference type="SUPFAM" id="SSF160219">
    <property type="entry name" value="AMPKBI-like"/>
    <property type="match status" value="1"/>
</dbReference>
<comment type="caution">
    <text evidence="4">The sequence shown here is derived from an EMBL/GenBank/DDBJ whole genome shotgun (WGS) entry which is preliminary data.</text>
</comment>
<keyword evidence="4" id="KW-0418">Kinase</keyword>
<comment type="similarity">
    <text evidence="1">Belongs to the 5'-AMP-activated protein kinase beta subunit family.</text>
</comment>
<dbReference type="InterPro" id="IPR032640">
    <property type="entry name" value="AMPK1_CBM"/>
</dbReference>
<evidence type="ECO:0000259" key="3">
    <source>
        <dbReference type="SMART" id="SM01010"/>
    </source>
</evidence>
<gene>
    <name evidence="4" type="ORF">CEY00_Acc13580</name>
</gene>
<dbReference type="Gramene" id="PSS16081">
    <property type="protein sequence ID" value="PSS16081"/>
    <property type="gene ID" value="CEY00_Acc13580"/>
</dbReference>
<dbReference type="InterPro" id="IPR013783">
    <property type="entry name" value="Ig-like_fold"/>
</dbReference>
<evidence type="ECO:0000256" key="1">
    <source>
        <dbReference type="ARBA" id="ARBA00010926"/>
    </source>
</evidence>
<dbReference type="InterPro" id="IPR037256">
    <property type="entry name" value="ASC_dom_sf"/>
</dbReference>
<dbReference type="InterPro" id="IPR043554">
    <property type="entry name" value="KINB"/>
</dbReference>
<dbReference type="PANTHER" id="PTHR46316">
    <property type="entry name" value="SNF1-RELATED PROTEIN KINASE REGULATORY SUBUNIT BETA-1"/>
    <property type="match status" value="1"/>
</dbReference>
<dbReference type="Gene3D" id="6.20.250.60">
    <property type="match status" value="1"/>
</dbReference>
<dbReference type="PANTHER" id="PTHR46316:SF8">
    <property type="entry name" value="SNF1-RELATED PROTEIN KINASE REGULATORY SUBUNIT BETA-2-LIKE ISOFORM X1"/>
    <property type="match status" value="1"/>
</dbReference>
<dbReference type="Pfam" id="PF04739">
    <property type="entry name" value="AMPKBI"/>
    <property type="match status" value="1"/>
</dbReference>
<dbReference type="SUPFAM" id="SSF81296">
    <property type="entry name" value="E set domains"/>
    <property type="match status" value="1"/>
</dbReference>
<proteinExistence type="inferred from homology"/>
<reference evidence="5" key="2">
    <citation type="journal article" date="2018" name="BMC Genomics">
        <title>A manually annotated Actinidia chinensis var. chinensis (kiwifruit) genome highlights the challenges associated with draft genomes and gene prediction in plants.</title>
        <authorList>
            <person name="Pilkington S.M."/>
            <person name="Crowhurst R."/>
            <person name="Hilario E."/>
            <person name="Nardozza S."/>
            <person name="Fraser L."/>
            <person name="Peng Y."/>
            <person name="Gunaseelan K."/>
            <person name="Simpson R."/>
            <person name="Tahir J."/>
            <person name="Deroles S.C."/>
            <person name="Templeton K."/>
            <person name="Luo Z."/>
            <person name="Davy M."/>
            <person name="Cheng C."/>
            <person name="McNeilage M."/>
            <person name="Scaglione D."/>
            <person name="Liu Y."/>
            <person name="Zhang Q."/>
            <person name="Datson P."/>
            <person name="De Silva N."/>
            <person name="Gardiner S.E."/>
            <person name="Bassett H."/>
            <person name="Chagne D."/>
            <person name="McCallum J."/>
            <person name="Dzierzon H."/>
            <person name="Deng C."/>
            <person name="Wang Y.Y."/>
            <person name="Barron L."/>
            <person name="Manako K."/>
            <person name="Bowen J."/>
            <person name="Foster T.M."/>
            <person name="Erridge Z.A."/>
            <person name="Tiffin H."/>
            <person name="Waite C.N."/>
            <person name="Davies K.M."/>
            <person name="Grierson E.P."/>
            <person name="Laing W.A."/>
            <person name="Kirk R."/>
            <person name="Chen X."/>
            <person name="Wood M."/>
            <person name="Montefiori M."/>
            <person name="Brummell D.A."/>
            <person name="Schwinn K.E."/>
            <person name="Catanach A."/>
            <person name="Fullerton C."/>
            <person name="Li D."/>
            <person name="Meiyalaghan S."/>
            <person name="Nieuwenhuizen N."/>
            <person name="Read N."/>
            <person name="Prakash R."/>
            <person name="Hunter D."/>
            <person name="Zhang H."/>
            <person name="McKenzie M."/>
            <person name="Knabel M."/>
            <person name="Harris A."/>
            <person name="Allan A.C."/>
            <person name="Gleave A."/>
            <person name="Chen A."/>
            <person name="Janssen B.J."/>
            <person name="Plunkett B."/>
            <person name="Ampomah-Dwamena C."/>
            <person name="Voogd C."/>
            <person name="Leif D."/>
            <person name="Lafferty D."/>
            <person name="Souleyre E.J.F."/>
            <person name="Varkonyi-Gasic E."/>
            <person name="Gambi F."/>
            <person name="Hanley J."/>
            <person name="Yao J.L."/>
            <person name="Cheung J."/>
            <person name="David K.M."/>
            <person name="Warren B."/>
            <person name="Marsh K."/>
            <person name="Snowden K.C."/>
            <person name="Lin-Wang K."/>
            <person name="Brian L."/>
            <person name="Martinez-Sanchez M."/>
            <person name="Wang M."/>
            <person name="Ileperuma N."/>
            <person name="Macnee N."/>
            <person name="Campin R."/>
            <person name="McAtee P."/>
            <person name="Drummond R.S.M."/>
            <person name="Espley R.V."/>
            <person name="Ireland H.S."/>
            <person name="Wu R."/>
            <person name="Atkinson R.G."/>
            <person name="Karunairetnam S."/>
            <person name="Bulley S."/>
            <person name="Chunkath S."/>
            <person name="Hanley Z."/>
            <person name="Storey R."/>
            <person name="Thrimawithana A.H."/>
            <person name="Thomson S."/>
            <person name="David C."/>
            <person name="Testolin R."/>
            <person name="Huang H."/>
            <person name="Hellens R.P."/>
            <person name="Schaffer R.J."/>
        </authorList>
    </citation>
    <scope>NUCLEOTIDE SEQUENCE [LARGE SCALE GENOMIC DNA]</scope>
    <source>
        <strain evidence="5">cv. Red5</strain>
    </source>
</reference>
<dbReference type="Proteomes" id="UP000241394">
    <property type="component" value="Chromosome LG12"/>
</dbReference>
<dbReference type="OrthoDB" id="531008at2759"/>
<dbReference type="GO" id="GO:0009507">
    <property type="term" value="C:chloroplast"/>
    <property type="evidence" value="ECO:0007669"/>
    <property type="project" value="UniProtKB-ARBA"/>
</dbReference>
<name>A0A2R6QWF6_ACTCC</name>
<dbReference type="OMA" id="PELPHEC"/>
<evidence type="ECO:0000313" key="4">
    <source>
        <dbReference type="EMBL" id="PSS16081.1"/>
    </source>
</evidence>
<feature type="region of interest" description="Disordered" evidence="2">
    <location>
        <begin position="1"/>
        <end position="21"/>
    </location>
</feature>
<feature type="domain" description="Association with the SNF1 complex (ASC)" evidence="3">
    <location>
        <begin position="186"/>
        <end position="275"/>
    </location>
</feature>
<dbReference type="Pfam" id="PF16561">
    <property type="entry name" value="AMPK1_CBM"/>
    <property type="match status" value="1"/>
</dbReference>
<dbReference type="InterPro" id="IPR006828">
    <property type="entry name" value="ASC_dom"/>
</dbReference>
<feature type="compositionally biased region" description="Basic and acidic residues" evidence="2">
    <location>
        <begin position="1"/>
        <end position="11"/>
    </location>
</feature>
<dbReference type="CDD" id="cd02859">
    <property type="entry name" value="E_set_AMPKbeta_like_N"/>
    <property type="match status" value="1"/>
</dbReference>
<dbReference type="AlphaFoldDB" id="A0A2R6QWF6"/>
<dbReference type="InParanoid" id="A0A2R6QWF6"/>
<accession>A0A2R6QWF6</accession>
<organism evidence="4 5">
    <name type="scientific">Actinidia chinensis var. chinensis</name>
    <name type="common">Chinese soft-hair kiwi</name>
    <dbReference type="NCBI Taxonomy" id="1590841"/>
    <lineage>
        <taxon>Eukaryota</taxon>
        <taxon>Viridiplantae</taxon>
        <taxon>Streptophyta</taxon>
        <taxon>Embryophyta</taxon>
        <taxon>Tracheophyta</taxon>
        <taxon>Spermatophyta</taxon>
        <taxon>Magnoliopsida</taxon>
        <taxon>eudicotyledons</taxon>
        <taxon>Gunneridae</taxon>
        <taxon>Pentapetalae</taxon>
        <taxon>asterids</taxon>
        <taxon>Ericales</taxon>
        <taxon>Actinidiaceae</taxon>
        <taxon>Actinidia</taxon>
    </lineage>
</organism>
<reference evidence="4 5" key="1">
    <citation type="submission" date="2017-07" db="EMBL/GenBank/DDBJ databases">
        <title>An improved, manually edited Actinidia chinensis var. chinensis (kiwifruit) genome highlights the challenges associated with draft genomes and gene prediction in plants.</title>
        <authorList>
            <person name="Pilkington S."/>
            <person name="Crowhurst R."/>
            <person name="Hilario E."/>
            <person name="Nardozza S."/>
            <person name="Fraser L."/>
            <person name="Peng Y."/>
            <person name="Gunaseelan K."/>
            <person name="Simpson R."/>
            <person name="Tahir J."/>
            <person name="Deroles S."/>
            <person name="Templeton K."/>
            <person name="Luo Z."/>
            <person name="Davy M."/>
            <person name="Cheng C."/>
            <person name="Mcneilage M."/>
            <person name="Scaglione D."/>
            <person name="Liu Y."/>
            <person name="Zhang Q."/>
            <person name="Datson P."/>
            <person name="De Silva N."/>
            <person name="Gardiner S."/>
            <person name="Bassett H."/>
            <person name="Chagne D."/>
            <person name="Mccallum J."/>
            <person name="Dzierzon H."/>
            <person name="Deng C."/>
            <person name="Wang Y.-Y."/>
            <person name="Barron N."/>
            <person name="Manako K."/>
            <person name="Bowen J."/>
            <person name="Foster T."/>
            <person name="Erridge Z."/>
            <person name="Tiffin H."/>
            <person name="Waite C."/>
            <person name="Davies K."/>
            <person name="Grierson E."/>
            <person name="Laing W."/>
            <person name="Kirk R."/>
            <person name="Chen X."/>
            <person name="Wood M."/>
            <person name="Montefiori M."/>
            <person name="Brummell D."/>
            <person name="Schwinn K."/>
            <person name="Catanach A."/>
            <person name="Fullerton C."/>
            <person name="Li D."/>
            <person name="Meiyalaghan S."/>
            <person name="Nieuwenhuizen N."/>
            <person name="Read N."/>
            <person name="Prakash R."/>
            <person name="Hunter D."/>
            <person name="Zhang H."/>
            <person name="Mckenzie M."/>
            <person name="Knabel M."/>
            <person name="Harris A."/>
            <person name="Allan A."/>
            <person name="Chen A."/>
            <person name="Janssen B."/>
            <person name="Plunkett B."/>
            <person name="Dwamena C."/>
            <person name="Voogd C."/>
            <person name="Leif D."/>
            <person name="Lafferty D."/>
            <person name="Souleyre E."/>
            <person name="Varkonyi-Gasic E."/>
            <person name="Gambi F."/>
            <person name="Hanley J."/>
            <person name="Yao J.-L."/>
            <person name="Cheung J."/>
            <person name="David K."/>
            <person name="Warren B."/>
            <person name="Marsh K."/>
            <person name="Snowden K."/>
            <person name="Lin-Wang K."/>
            <person name="Brian L."/>
            <person name="Martinez-Sanchez M."/>
            <person name="Wang M."/>
            <person name="Ileperuma N."/>
            <person name="Macnee N."/>
            <person name="Campin R."/>
            <person name="Mcatee P."/>
            <person name="Drummond R."/>
            <person name="Espley R."/>
            <person name="Ireland H."/>
            <person name="Wu R."/>
            <person name="Atkinson R."/>
            <person name="Karunairetnam S."/>
            <person name="Bulley S."/>
            <person name="Chunkath S."/>
            <person name="Hanley Z."/>
            <person name="Storey R."/>
            <person name="Thrimawithana A."/>
            <person name="Thomson S."/>
            <person name="David C."/>
            <person name="Testolin R."/>
        </authorList>
    </citation>
    <scope>NUCLEOTIDE SEQUENCE [LARGE SCALE GENOMIC DNA]</scope>
    <source>
        <strain evidence="5">cv. Red5</strain>
        <tissue evidence="4">Young leaf</tissue>
    </source>
</reference>
<dbReference type="EMBL" id="NKQK01000012">
    <property type="protein sequence ID" value="PSS16081.1"/>
    <property type="molecule type" value="Genomic_DNA"/>
</dbReference>
<evidence type="ECO:0000256" key="2">
    <source>
        <dbReference type="SAM" id="MobiDB-lite"/>
    </source>
</evidence>
<dbReference type="SMART" id="SM01010">
    <property type="entry name" value="AMPKBI"/>
    <property type="match status" value="1"/>
</dbReference>
<sequence>MGNVSGRRDEAGPSGNKGEEYMENAHVSYHAHSPFPESMVQSPPHSRRAYPSHLMFTQQVPIYPIQRPSELLQNHSNSINQNANQNDDAGIPTMITWRFDGKQVAIDGSWDNWKTRDFLQKSGKDFTIVKVLPSGFYHYRFIVDGQWRYSPDLPQEHDDSGNIFHVLDLQDFVPEVLDKLSGSESPSSPVSTYNNSPFRIEDFNEKLAELPPLLQQSLLDQSSAFRDSPESLEKPLASVLNHLYIQKDHTGQSLALSSTHRFRTKYVTAVLYKPLKKVKK</sequence>
<keyword evidence="4" id="KW-0808">Transferase</keyword>